<evidence type="ECO:0000256" key="3">
    <source>
        <dbReference type="SAM" id="MobiDB-lite"/>
    </source>
</evidence>
<feature type="compositionally biased region" description="Low complexity" evidence="3">
    <location>
        <begin position="139"/>
        <end position="150"/>
    </location>
</feature>
<proteinExistence type="inferred from homology"/>
<dbReference type="VEuPathDB" id="FungiDB:ZTRI_2.1025"/>
<evidence type="ECO:0000256" key="2">
    <source>
        <dbReference type="PROSITE-ProRule" id="PRU00708"/>
    </source>
</evidence>
<dbReference type="InterPro" id="IPR050872">
    <property type="entry name" value="PPR_P_subfamily"/>
</dbReference>
<dbReference type="Pfam" id="PF13812">
    <property type="entry name" value="PPR_3"/>
    <property type="match status" value="1"/>
</dbReference>
<dbReference type="InterPro" id="IPR011990">
    <property type="entry name" value="TPR-like_helical_dom_sf"/>
</dbReference>
<dbReference type="Proteomes" id="UP000008062">
    <property type="component" value="Chromosome 2"/>
</dbReference>
<feature type="compositionally biased region" description="Basic and acidic residues" evidence="3">
    <location>
        <begin position="119"/>
        <end position="138"/>
    </location>
</feature>
<dbReference type="PANTHER" id="PTHR46128:SF329">
    <property type="entry name" value="MITOCHONDRIAL GROUP I INTRON SPLICING FACTOR DMR1"/>
    <property type="match status" value="1"/>
</dbReference>
<gene>
    <name evidence="4" type="ORF">MYCGRDRAFT_108288</name>
</gene>
<feature type="repeat" description="PPR" evidence="2">
    <location>
        <begin position="725"/>
        <end position="759"/>
    </location>
</feature>
<dbReference type="PANTHER" id="PTHR46128">
    <property type="entry name" value="MITOCHONDRIAL GROUP I INTRON SPLICING FACTOR CCM1"/>
    <property type="match status" value="1"/>
</dbReference>
<dbReference type="STRING" id="336722.F9X372"/>
<dbReference type="RefSeq" id="XP_003855334.1">
    <property type="nucleotide sequence ID" value="XM_003855286.1"/>
</dbReference>
<dbReference type="Pfam" id="PF13041">
    <property type="entry name" value="PPR_2"/>
    <property type="match status" value="1"/>
</dbReference>
<dbReference type="OMA" id="HAWSIRI"/>
<accession>F9X372</accession>
<dbReference type="HOGENOM" id="CLU_011174_0_0_1"/>
<evidence type="ECO:0000313" key="4">
    <source>
        <dbReference type="EMBL" id="EGP90310.1"/>
    </source>
</evidence>
<dbReference type="EMBL" id="CM001197">
    <property type="protein sequence ID" value="EGP90310.1"/>
    <property type="molecule type" value="Genomic_DNA"/>
</dbReference>
<dbReference type="eggNOG" id="KOG4197">
    <property type="taxonomic scope" value="Eukaryota"/>
</dbReference>
<evidence type="ECO:0000313" key="5">
    <source>
        <dbReference type="Proteomes" id="UP000008062"/>
    </source>
</evidence>
<evidence type="ECO:0000256" key="1">
    <source>
        <dbReference type="ARBA" id="ARBA00007626"/>
    </source>
</evidence>
<sequence>MTVSYICLACRAQRTILSSAGLRTSGTQSRQSVNGQRALYGGTDGHSSRHALQGSREALQDSASETVDGILNGYTGRVGRYSKQPLGPQEILTQLDQERGPHTRRRAPIAGPARSPVEPPRKPPIEARERIPIEDTRKTTQWNSQTTSETESSHSRPRTTQTSAHAALESRVRDIIEQAKRDPFNAWSALQEMEAEYMKLKPTDRVSLTFYPNFAVAIKPLLLRVVDRWVHSLKLGTTSTVPSPSDAFRTLRRLRSASHWHTHPVLITMTVGLANLILPGHLTDPVVLKLAISELMEIWKGAVFSTSPGEPTKPSTNSDPTAVRPSVADEFDWSFLPSLGSFEQSESLAVEPDMTFEAMLRTLARLPESLDATQANETRYDYATPALLTLEVVRKTWSVIELSQHAPFIDLLEGLLKAAPQSRVPPILATRMTGMYDKLLFERYEAMIERFGLKYTPIVDPAKPGKARETIATSHEKHEELNDSKEGFRFPFSEPPRTPEIEEFATKQISSLFNARERRDAMWMERIRSNVCKFAQLQNLESNVLPIEVYEHLMLAFLEARHPESAVQVWTHMGKAGYKMRVNTYTAVMRGAQFSRDVSGLHSMWKRMRHAGIQPDHQAWSTRIFGLLRLKQTRDGLLALSEMGKEWHAAAHEQHARENKHTRKNANTPEVSIAQLLIKYPGDINGVPRPNCAIMNSAISALANTTDWEVGKVVAWGRTFGIEPDLITYNTLMNIAMRHSKANDALKILQRMRERGIEPDSTTWTVLLTALFQGGFLDGLDHAAQEKKVFGLLDTLTSESDNLSFDVKAYALIIDRLLKVHSNVSAASAVLNHMLENGCQPTPHIYTILMSNYFDSQPPNLPAIEALWARIEDSKGSKTAPMDGIFFDRMIEGYAKLHHEVGIQPMLDFLRRSQHLGIKPGWRAQECVARALAERGEWNRLSGLVQDVRARLRTSRGATQYHGQADFWDFVISTGVLNDESITGREQLMPKEKRPSPLLRA</sequence>
<evidence type="ECO:0008006" key="6">
    <source>
        <dbReference type="Google" id="ProtNLM"/>
    </source>
</evidence>
<dbReference type="InParanoid" id="F9X372"/>
<comment type="similarity">
    <text evidence="1">Belongs to the PPR family. P subfamily.</text>
</comment>
<dbReference type="KEGG" id="ztr:MYCGRDRAFT_108288"/>
<dbReference type="PROSITE" id="PS51375">
    <property type="entry name" value="PPR"/>
    <property type="match status" value="2"/>
</dbReference>
<feature type="repeat" description="PPR" evidence="2">
    <location>
        <begin position="806"/>
        <end position="841"/>
    </location>
</feature>
<dbReference type="InterPro" id="IPR002885">
    <property type="entry name" value="PPR_rpt"/>
</dbReference>
<feature type="region of interest" description="Disordered" evidence="3">
    <location>
        <begin position="80"/>
        <end position="168"/>
    </location>
</feature>
<dbReference type="AlphaFoldDB" id="F9X372"/>
<dbReference type="OrthoDB" id="185373at2759"/>
<dbReference type="Gene3D" id="1.25.40.10">
    <property type="entry name" value="Tetratricopeptide repeat domain"/>
    <property type="match status" value="3"/>
</dbReference>
<protein>
    <recommendedName>
        <fullName evidence="6">Pentacotripeptide-repeat region of PRORP domain-containing protein</fullName>
    </recommendedName>
</protein>
<dbReference type="NCBIfam" id="TIGR00756">
    <property type="entry name" value="PPR"/>
    <property type="match status" value="1"/>
</dbReference>
<reference evidence="4 5" key="1">
    <citation type="journal article" date="2011" name="PLoS Genet.">
        <title>Finished genome of the fungal wheat pathogen Mycosphaerella graminicola reveals dispensome structure, chromosome plasticity, and stealth pathogenesis.</title>
        <authorList>
            <person name="Goodwin S.B."/>
            <person name="Ben M'barek S."/>
            <person name="Dhillon B."/>
            <person name="Wittenberg A.H.J."/>
            <person name="Crane C.F."/>
            <person name="Hane J.K."/>
            <person name="Foster A.J."/>
            <person name="Van der Lee T.A.J."/>
            <person name="Grimwood J."/>
            <person name="Aerts A."/>
            <person name="Antoniw J."/>
            <person name="Bailey A."/>
            <person name="Bluhm B."/>
            <person name="Bowler J."/>
            <person name="Bristow J."/>
            <person name="van der Burgt A."/>
            <person name="Canto-Canche B."/>
            <person name="Churchill A.C.L."/>
            <person name="Conde-Ferraez L."/>
            <person name="Cools H.J."/>
            <person name="Coutinho P.M."/>
            <person name="Csukai M."/>
            <person name="Dehal P."/>
            <person name="De Wit P."/>
            <person name="Donzelli B."/>
            <person name="van de Geest H.C."/>
            <person name="van Ham R.C.H.J."/>
            <person name="Hammond-Kosack K.E."/>
            <person name="Henrissat B."/>
            <person name="Kilian A."/>
            <person name="Kobayashi A.K."/>
            <person name="Koopmann E."/>
            <person name="Kourmpetis Y."/>
            <person name="Kuzniar A."/>
            <person name="Lindquist E."/>
            <person name="Lombard V."/>
            <person name="Maliepaard C."/>
            <person name="Martins N."/>
            <person name="Mehrabi R."/>
            <person name="Nap J.P.H."/>
            <person name="Ponomarenko A."/>
            <person name="Rudd J.J."/>
            <person name="Salamov A."/>
            <person name="Schmutz J."/>
            <person name="Schouten H.J."/>
            <person name="Shapiro H."/>
            <person name="Stergiopoulos I."/>
            <person name="Torriani S.F.F."/>
            <person name="Tu H."/>
            <person name="de Vries R.P."/>
            <person name="Waalwijk C."/>
            <person name="Ware S.B."/>
            <person name="Wiebenga A."/>
            <person name="Zwiers L.-H."/>
            <person name="Oliver R.P."/>
            <person name="Grigoriev I.V."/>
            <person name="Kema G.H.J."/>
        </authorList>
    </citation>
    <scope>NUCLEOTIDE SEQUENCE [LARGE SCALE GENOMIC DNA]</scope>
    <source>
        <strain evidence="5">CBS 115943 / IPO323</strain>
    </source>
</reference>
<keyword evidence="5" id="KW-1185">Reference proteome</keyword>
<dbReference type="GeneID" id="13400730"/>
<name>F9X372_ZYMTI</name>
<organism evidence="4 5">
    <name type="scientific">Zymoseptoria tritici (strain CBS 115943 / IPO323)</name>
    <name type="common">Speckled leaf blotch fungus</name>
    <name type="synonym">Septoria tritici</name>
    <dbReference type="NCBI Taxonomy" id="336722"/>
    <lineage>
        <taxon>Eukaryota</taxon>
        <taxon>Fungi</taxon>
        <taxon>Dikarya</taxon>
        <taxon>Ascomycota</taxon>
        <taxon>Pezizomycotina</taxon>
        <taxon>Dothideomycetes</taxon>
        <taxon>Dothideomycetidae</taxon>
        <taxon>Mycosphaerellales</taxon>
        <taxon>Mycosphaerellaceae</taxon>
        <taxon>Zymoseptoria</taxon>
    </lineage>
</organism>